<dbReference type="NCBIfam" id="TIGR00420">
    <property type="entry name" value="trmU"/>
    <property type="match status" value="1"/>
</dbReference>
<dbReference type="FunFam" id="2.40.30.10:FF:000023">
    <property type="entry name" value="tRNA-specific 2-thiouridylase MnmA"/>
    <property type="match status" value="1"/>
</dbReference>
<dbReference type="GO" id="GO:0005524">
    <property type="term" value="F:ATP binding"/>
    <property type="evidence" value="ECO:0007669"/>
    <property type="project" value="UniProtKB-KW"/>
</dbReference>
<dbReference type="InterPro" id="IPR046884">
    <property type="entry name" value="MnmA-like_central"/>
</dbReference>
<dbReference type="Gene3D" id="2.30.30.280">
    <property type="entry name" value="Adenine nucleotide alpha hydrolases-like domains"/>
    <property type="match status" value="1"/>
</dbReference>
<feature type="domain" description="tRNA-specific 2-thiouridylase MnmA-like C-terminal" evidence="12">
    <location>
        <begin position="283"/>
        <end position="358"/>
    </location>
</feature>
<dbReference type="GO" id="GO:0103016">
    <property type="term" value="F:tRNA-uridine 2-sulfurtransferase activity"/>
    <property type="evidence" value="ECO:0007669"/>
    <property type="project" value="UniProtKB-EC"/>
</dbReference>
<evidence type="ECO:0000259" key="13">
    <source>
        <dbReference type="Pfam" id="PF20259"/>
    </source>
</evidence>
<dbReference type="PANTHER" id="PTHR11933:SF5">
    <property type="entry name" value="MITOCHONDRIAL TRNA-SPECIFIC 2-THIOURIDYLASE 1"/>
    <property type="match status" value="1"/>
</dbReference>
<dbReference type="RefSeq" id="WP_088553976.1">
    <property type="nucleotide sequence ID" value="NZ_BDGJ01000090.1"/>
</dbReference>
<evidence type="ECO:0000256" key="1">
    <source>
        <dbReference type="ARBA" id="ARBA00022490"/>
    </source>
</evidence>
<evidence type="ECO:0000313" key="15">
    <source>
        <dbReference type="Proteomes" id="UP000197032"/>
    </source>
</evidence>
<evidence type="ECO:0000259" key="12">
    <source>
        <dbReference type="Pfam" id="PF20258"/>
    </source>
</evidence>
<dbReference type="Proteomes" id="UP000197032">
    <property type="component" value="Unassembled WGS sequence"/>
</dbReference>
<comment type="subcellular location">
    <subcellularLocation>
        <location evidence="11">Cytoplasm</location>
    </subcellularLocation>
</comment>
<evidence type="ECO:0000256" key="4">
    <source>
        <dbReference type="ARBA" id="ARBA00022694"/>
    </source>
</evidence>
<feature type="binding site" evidence="11">
    <location>
        <position position="129"/>
    </location>
    <ligand>
        <name>ATP</name>
        <dbReference type="ChEBI" id="CHEBI:30616"/>
    </ligand>
</feature>
<feature type="domain" description="tRNA-specific 2-thiouridylase MnmA-like central" evidence="13">
    <location>
        <begin position="212"/>
        <end position="276"/>
    </location>
</feature>
<feature type="binding site" evidence="11">
    <location>
        <begin position="10"/>
        <end position="17"/>
    </location>
    <ligand>
        <name>ATP</name>
        <dbReference type="ChEBI" id="CHEBI:30616"/>
    </ligand>
</feature>
<reference evidence="15" key="1">
    <citation type="journal article" date="2017" name="Appl. Environ. Microbiol.">
        <title>Genomic analysis of Calderihabitans maritimus KKC1, a thermophilic hydrogenogenic carboxydotrophic bacterium isolated from marine sediment.</title>
        <authorList>
            <person name="Omae K."/>
            <person name="Yoneda Y."/>
            <person name="Fukuyama Y."/>
            <person name="Yoshida T."/>
            <person name="Sako Y."/>
        </authorList>
    </citation>
    <scope>NUCLEOTIDE SEQUENCE [LARGE SCALE GENOMIC DNA]</scope>
    <source>
        <strain evidence="15">KKC1</strain>
    </source>
</reference>
<feature type="site" description="Interaction with tRNA" evidence="11">
    <location>
        <position position="342"/>
    </location>
</feature>
<evidence type="ECO:0000256" key="11">
    <source>
        <dbReference type="HAMAP-Rule" id="MF_00144"/>
    </source>
</evidence>
<comment type="similarity">
    <text evidence="11">Belongs to the MnmA/TRMU family.</text>
</comment>
<evidence type="ECO:0000256" key="5">
    <source>
        <dbReference type="ARBA" id="ARBA00022741"/>
    </source>
</evidence>
<keyword evidence="14" id="KW-0489">Methyltransferase</keyword>
<dbReference type="InterPro" id="IPR046885">
    <property type="entry name" value="MnmA-like_C"/>
</dbReference>
<dbReference type="AlphaFoldDB" id="A0A1Z5HTP5"/>
<keyword evidence="2 11" id="KW-0820">tRNA-binding</keyword>
<keyword evidence="1 11" id="KW-0963">Cytoplasm</keyword>
<dbReference type="OrthoDB" id="9800696at2"/>
<comment type="caution">
    <text evidence="14">The sequence shown here is derived from an EMBL/GenBank/DDBJ whole genome shotgun (WGS) entry which is preliminary data.</text>
</comment>
<protein>
    <recommendedName>
        <fullName evidence="11">tRNA-specific 2-thiouridylase MnmA</fullName>
        <ecNumber evidence="11">2.8.1.13</ecNumber>
    </recommendedName>
</protein>
<proteinExistence type="inferred from homology"/>
<sequence length="371" mass="41598">MGRGKKVLVAMSGGVDSSIAAALLKQEGYEVVGATMQIWPADAPHPEIEGACCSLAAVEDARRVAHKLDIPFYVLNFRDYFEEKVINYFVDEYLAGRTPNPCIACNQYVKFKALLERALALGFDFIATGHYAQIVFDSQRRRYLLKRARDRRKDQSYVLYGFTQEQLSRTLLPLGNYTKKEVRRMAEEMNLPVANKPESQEICFVIDNDYRKFLREKAGEKIEPGPILDTKGNLLGQHEGIPFYTVGQRRGLGLALGKPVYVVAIDPAANAVVVGEEGELFSTGLLSEENNFIMIPELTEPMEVTVKIRYRAPEVKATIIPWEKEKVRVEFLEPQRAVTPGQAAVYYQGDLVVGGGTIAETLPEKKRVTEN</sequence>
<feature type="active site" description="Cysteine persulfide intermediate" evidence="11">
    <location>
        <position position="203"/>
    </location>
</feature>
<dbReference type="Pfam" id="PF20259">
    <property type="entry name" value="tRNA_Me_trans_M"/>
    <property type="match status" value="1"/>
</dbReference>
<dbReference type="Gene3D" id="3.40.50.620">
    <property type="entry name" value="HUPs"/>
    <property type="match status" value="1"/>
</dbReference>
<keyword evidence="8" id="KW-1015">Disulfide bond</keyword>
<dbReference type="InterPro" id="IPR014729">
    <property type="entry name" value="Rossmann-like_a/b/a_fold"/>
</dbReference>
<gene>
    <name evidence="11" type="primary">mnmA</name>
    <name evidence="14" type="ORF">KKC1_18350</name>
</gene>
<dbReference type="FunFam" id="2.30.30.280:FF:000001">
    <property type="entry name" value="tRNA-specific 2-thiouridylase MnmA"/>
    <property type="match status" value="1"/>
</dbReference>
<dbReference type="FunFam" id="3.40.50.620:FF:000115">
    <property type="entry name" value="tRNA-specific 2-thiouridylase MnmA"/>
    <property type="match status" value="1"/>
</dbReference>
<comment type="caution">
    <text evidence="11">Lacks conserved residue(s) required for the propagation of feature annotation.</text>
</comment>
<evidence type="ECO:0000313" key="14">
    <source>
        <dbReference type="EMBL" id="GAW92685.1"/>
    </source>
</evidence>
<dbReference type="GO" id="GO:0005737">
    <property type="term" value="C:cytoplasm"/>
    <property type="evidence" value="ECO:0007669"/>
    <property type="project" value="UniProtKB-SubCell"/>
</dbReference>
<keyword evidence="4 11" id="KW-0819">tRNA processing</keyword>
<keyword evidence="6 11" id="KW-0067">ATP-binding</keyword>
<feature type="region of interest" description="Interaction with tRNA" evidence="11">
    <location>
        <begin position="153"/>
        <end position="155"/>
    </location>
</feature>
<comment type="function">
    <text evidence="10 11">Catalyzes the 2-thiolation of uridine at the wobble position (U34) of tRNA, leading to the formation of s(2)U34.</text>
</comment>
<dbReference type="EC" id="2.8.1.13" evidence="11"/>
<comment type="catalytic activity">
    <reaction evidence="9 11">
        <text>S-sulfanyl-L-cysteinyl-[protein] + uridine(34) in tRNA + AH2 + ATP = 2-thiouridine(34) in tRNA + L-cysteinyl-[protein] + A + AMP + diphosphate + H(+)</text>
        <dbReference type="Rhea" id="RHEA:47032"/>
        <dbReference type="Rhea" id="RHEA-COMP:10131"/>
        <dbReference type="Rhea" id="RHEA-COMP:11726"/>
        <dbReference type="Rhea" id="RHEA-COMP:11727"/>
        <dbReference type="Rhea" id="RHEA-COMP:11728"/>
        <dbReference type="ChEBI" id="CHEBI:13193"/>
        <dbReference type="ChEBI" id="CHEBI:15378"/>
        <dbReference type="ChEBI" id="CHEBI:17499"/>
        <dbReference type="ChEBI" id="CHEBI:29950"/>
        <dbReference type="ChEBI" id="CHEBI:30616"/>
        <dbReference type="ChEBI" id="CHEBI:33019"/>
        <dbReference type="ChEBI" id="CHEBI:61963"/>
        <dbReference type="ChEBI" id="CHEBI:65315"/>
        <dbReference type="ChEBI" id="CHEBI:87170"/>
        <dbReference type="ChEBI" id="CHEBI:456215"/>
        <dbReference type="EC" id="2.8.1.13"/>
    </reaction>
</comment>
<dbReference type="PANTHER" id="PTHR11933">
    <property type="entry name" value="TRNA 5-METHYLAMINOMETHYL-2-THIOURIDYLATE -METHYLTRANSFERASE"/>
    <property type="match status" value="1"/>
</dbReference>
<dbReference type="GO" id="GO:0008168">
    <property type="term" value="F:methyltransferase activity"/>
    <property type="evidence" value="ECO:0007669"/>
    <property type="project" value="UniProtKB-KW"/>
</dbReference>
<feature type="active site" description="Nucleophile" evidence="11">
    <location>
        <position position="105"/>
    </location>
</feature>
<dbReference type="HAMAP" id="MF_00144">
    <property type="entry name" value="tRNA_thiouridyl_MnmA"/>
    <property type="match status" value="1"/>
</dbReference>
<evidence type="ECO:0000256" key="10">
    <source>
        <dbReference type="ARBA" id="ARBA00056575"/>
    </source>
</evidence>
<keyword evidence="5 11" id="KW-0547">Nucleotide-binding</keyword>
<evidence type="ECO:0000256" key="8">
    <source>
        <dbReference type="ARBA" id="ARBA00023157"/>
    </source>
</evidence>
<dbReference type="InterPro" id="IPR023382">
    <property type="entry name" value="MnmA-like_central_sf"/>
</dbReference>
<evidence type="ECO:0000256" key="6">
    <source>
        <dbReference type="ARBA" id="ARBA00022840"/>
    </source>
</evidence>
<name>A0A1Z5HTP5_9FIRM</name>
<dbReference type="GO" id="GO:0002143">
    <property type="term" value="P:tRNA wobble position uridine thiolation"/>
    <property type="evidence" value="ECO:0007669"/>
    <property type="project" value="TreeGrafter"/>
</dbReference>
<organism evidence="14 15">
    <name type="scientific">Calderihabitans maritimus</name>
    <dbReference type="NCBI Taxonomy" id="1246530"/>
    <lineage>
        <taxon>Bacteria</taxon>
        <taxon>Bacillati</taxon>
        <taxon>Bacillota</taxon>
        <taxon>Clostridia</taxon>
        <taxon>Neomoorellales</taxon>
        <taxon>Calderihabitantaceae</taxon>
        <taxon>Calderihabitans</taxon>
    </lineage>
</organism>
<evidence type="ECO:0000256" key="7">
    <source>
        <dbReference type="ARBA" id="ARBA00022884"/>
    </source>
</evidence>
<dbReference type="GO" id="GO:0032259">
    <property type="term" value="P:methylation"/>
    <property type="evidence" value="ECO:0007669"/>
    <property type="project" value="UniProtKB-KW"/>
</dbReference>
<evidence type="ECO:0000256" key="2">
    <source>
        <dbReference type="ARBA" id="ARBA00022555"/>
    </source>
</evidence>
<dbReference type="EMBL" id="BDGJ01000090">
    <property type="protein sequence ID" value="GAW92685.1"/>
    <property type="molecule type" value="Genomic_DNA"/>
</dbReference>
<dbReference type="CDD" id="cd01998">
    <property type="entry name" value="MnmA_TRMU-like"/>
    <property type="match status" value="1"/>
</dbReference>
<feature type="region of interest" description="Interaction with tRNA" evidence="11">
    <location>
        <begin position="309"/>
        <end position="310"/>
    </location>
</feature>
<dbReference type="NCBIfam" id="NF001138">
    <property type="entry name" value="PRK00143.1"/>
    <property type="match status" value="1"/>
</dbReference>
<dbReference type="Pfam" id="PF03054">
    <property type="entry name" value="tRNA_Me_trans"/>
    <property type="match status" value="1"/>
</dbReference>
<feature type="site" description="Interaction with tRNA" evidence="11">
    <location>
        <position position="130"/>
    </location>
</feature>
<keyword evidence="3 11" id="KW-0808">Transferase</keyword>
<dbReference type="Pfam" id="PF20258">
    <property type="entry name" value="tRNA_Me_trans_C"/>
    <property type="match status" value="1"/>
</dbReference>
<dbReference type="InterPro" id="IPR004506">
    <property type="entry name" value="MnmA-like"/>
</dbReference>
<feature type="binding site" evidence="11">
    <location>
        <position position="36"/>
    </location>
    <ligand>
        <name>ATP</name>
        <dbReference type="ChEBI" id="CHEBI:30616"/>
    </ligand>
</feature>
<keyword evidence="7 11" id="KW-0694">RNA-binding</keyword>
<dbReference type="GO" id="GO:0000049">
    <property type="term" value="F:tRNA binding"/>
    <property type="evidence" value="ECO:0007669"/>
    <property type="project" value="UniProtKB-KW"/>
</dbReference>
<evidence type="ECO:0000256" key="3">
    <source>
        <dbReference type="ARBA" id="ARBA00022679"/>
    </source>
</evidence>
<accession>A0A1Z5HTP5</accession>
<evidence type="ECO:0000256" key="9">
    <source>
        <dbReference type="ARBA" id="ARBA00051542"/>
    </source>
</evidence>
<dbReference type="Gene3D" id="2.40.30.10">
    <property type="entry name" value="Translation factors"/>
    <property type="match status" value="1"/>
</dbReference>
<dbReference type="SUPFAM" id="SSF52402">
    <property type="entry name" value="Adenine nucleotide alpha hydrolases-like"/>
    <property type="match status" value="1"/>
</dbReference>
<keyword evidence="15" id="KW-1185">Reference proteome</keyword>